<keyword evidence="3" id="KW-0489">Methyltransferase</keyword>
<dbReference type="Pfam" id="PF07669">
    <property type="entry name" value="Eco57I"/>
    <property type="match status" value="1"/>
</dbReference>
<dbReference type="Pfam" id="PF04851">
    <property type="entry name" value="ResIII"/>
    <property type="match status" value="1"/>
</dbReference>
<dbReference type="PROSITE" id="PS00092">
    <property type="entry name" value="N6_MTASE"/>
    <property type="match status" value="1"/>
</dbReference>
<dbReference type="SUPFAM" id="SSF52540">
    <property type="entry name" value="P-loop containing nucleoside triphosphate hydrolases"/>
    <property type="match status" value="1"/>
</dbReference>
<dbReference type="EMBL" id="JAVIKH010000032">
    <property type="protein sequence ID" value="MDX8337348.1"/>
    <property type="molecule type" value="Genomic_DNA"/>
</dbReference>
<evidence type="ECO:0000313" key="4">
    <source>
        <dbReference type="Proteomes" id="UP001279681"/>
    </source>
</evidence>
<dbReference type="GO" id="GO:0008168">
    <property type="term" value="F:methyltransferase activity"/>
    <property type="evidence" value="ECO:0007669"/>
    <property type="project" value="UniProtKB-KW"/>
</dbReference>
<dbReference type="InterPro" id="IPR029063">
    <property type="entry name" value="SAM-dependent_MTases_sf"/>
</dbReference>
<comment type="caution">
    <text evidence="3">The sequence shown here is derived from an EMBL/GenBank/DDBJ whole genome shotgun (WGS) entry which is preliminary data.</text>
</comment>
<name>A0ABU4WCU7_9FUSO</name>
<dbReference type="InterPro" id="IPR006935">
    <property type="entry name" value="Helicase/UvrB_N"/>
</dbReference>
<sequence length="1362" mass="156762">MHKFSSTFNYKLIYIFSINTETHKGLLKIGDTSLFLEELPSDFSIDKLAPNSSILNKAANKRIKQYTNTAGIKYNLLHTELAIITEKDKNGQEIPKKAFRDYHVHRVLTRSGIKTKKISETTGKEWFKVSLETVLNAINAVKNDQNCLTNIDLKNDWTPIVFRPEQEEAINKTVKQFKKKDKMLWNAKMRFGKTLCSLEVIRLMKFKKTIILTHRPVVNKGWYEDFIKTFGNTSNYDYGSREQGNTLESLINNEKNFIYFASVQDLRGSDKVGGKYSKNDIIFDINWDCVVVDEAHEGTKTTLGEAVIKEIVKENSKHPTKFLALSGTPFNIVNEYEQDELYTWDYVMEQSEKRKYEISEGDINHFGDSNPYGGLPALNIYTYNLGASLQNKAYIDIEEKAFNFKEFFRTWTGDLNKDLQAIPVEQNIGDFFHEKDIESFLNLITKEDENSHYPYSNQEYRDLFKHSLWMVPGVKEASALKKLMEKHHIFGNGQFNIINVAGDGDEEDETKEALEKVEKGIERASNAGEYTITLSCGKLTTGVTIPEWTAVMMLSGSYSTSAANYLQTIFRVQSPANIDGKIKEQCYVFDFAPDRTLKIVADAVSLSTKAGNTTSDDRSILREFLNFCPVISINGTKMNPYNVDGLLQQLKKVYAERAVKNGFDDNNLYNNIELAKLTDGDLEKFSELEKIIKSTNQTEQTSRIDINNTGLTNEEREEKGKLEKKPKKELSEEDKKRLEEIKEKQLNRAKAISNLRAISIRIPLLIYGAEIGLDKDISVETLLDDNIIDTASWEEFMPKGITKDIFKTFIKYYDVDVFIAAGRTIRESVKSADFLPPKERIQKIVNILSNFKNPDKETVLTPWRVVNMHMGDSLGGYNFYDEMYNQIIEEPRFIDKESVTKETLNKSDTKILEINSKTGLYPLYVTYSIFRNKCNQEKNLTKEKEEILWKEVVENNIFILCKTQMAKAITKRTLTGYKDIKINSHYFEDLINQMKNKQEKFLAKISKFSYWKKGEKREMKFDAIVGNPPYQESDGGAQASASPIYQYFVQNSKKLNPNYLSFIIPTRWYAGGKGLDSFRDEMLNDINLRELHDCISPEDIFPNTNIRGGVCYFLWDKNFDNKENLVRVITHEKGKIIEDIKRSLKIDGTDIFIRDAKAITILDKVFSNDNIEILSNYISSRKPFGLEGAFIKSKQFKSIKEGMKKPIICFGKAQIFGYVEEECITNKKEWINQWKVYTPRANNIGTELNDDNLNSFIGEPNTICTESYLAVGAELNLTNISALNLTKYFKSKFARYLHSLGKASQDATSKTFKFIPLQDFSEKADINWEKSIKEIDQQLYLKYNLSEEEIEYIESKIKEMTN</sequence>
<dbReference type="InterPro" id="IPR014001">
    <property type="entry name" value="Helicase_ATP-bd"/>
</dbReference>
<evidence type="ECO:0000259" key="2">
    <source>
        <dbReference type="PROSITE" id="PS51192"/>
    </source>
</evidence>
<dbReference type="PANTHER" id="PTHR47396">
    <property type="entry name" value="TYPE I RESTRICTION ENZYME ECOKI R PROTEIN"/>
    <property type="match status" value="1"/>
</dbReference>
<dbReference type="InterPro" id="IPR002052">
    <property type="entry name" value="DNA_methylase_N6_adenine_CS"/>
</dbReference>
<dbReference type="RefSeq" id="WP_320314689.1">
    <property type="nucleotide sequence ID" value="NZ_JAVIKH010000032.1"/>
</dbReference>
<dbReference type="GO" id="GO:0032259">
    <property type="term" value="P:methylation"/>
    <property type="evidence" value="ECO:0007669"/>
    <property type="project" value="UniProtKB-KW"/>
</dbReference>
<feature type="compositionally biased region" description="Basic and acidic residues" evidence="1">
    <location>
        <begin position="713"/>
        <end position="734"/>
    </location>
</feature>
<dbReference type="PROSITE" id="PS51192">
    <property type="entry name" value="HELICASE_ATP_BIND_1"/>
    <property type="match status" value="1"/>
</dbReference>
<dbReference type="InterPro" id="IPR011639">
    <property type="entry name" value="MethylTrfase_TaqI-like_dom"/>
</dbReference>
<feature type="region of interest" description="Disordered" evidence="1">
    <location>
        <begin position="702"/>
        <end position="734"/>
    </location>
</feature>
<evidence type="ECO:0000256" key="1">
    <source>
        <dbReference type="SAM" id="MobiDB-lite"/>
    </source>
</evidence>
<dbReference type="InterPro" id="IPR027417">
    <property type="entry name" value="P-loop_NTPase"/>
</dbReference>
<evidence type="ECO:0000313" key="3">
    <source>
        <dbReference type="EMBL" id="MDX8337348.1"/>
    </source>
</evidence>
<organism evidence="3 4">
    <name type="scientific">Candidatus Cetobacterium colombiensis</name>
    <dbReference type="NCBI Taxonomy" id="3073100"/>
    <lineage>
        <taxon>Bacteria</taxon>
        <taxon>Fusobacteriati</taxon>
        <taxon>Fusobacteriota</taxon>
        <taxon>Fusobacteriia</taxon>
        <taxon>Fusobacteriales</taxon>
        <taxon>Fusobacteriaceae</taxon>
        <taxon>Cetobacterium</taxon>
    </lineage>
</organism>
<keyword evidence="3" id="KW-0808">Transferase</keyword>
<dbReference type="SUPFAM" id="SSF53335">
    <property type="entry name" value="S-adenosyl-L-methionine-dependent methyltransferases"/>
    <property type="match status" value="1"/>
</dbReference>
<dbReference type="PANTHER" id="PTHR47396:SF1">
    <property type="entry name" value="ATP-DEPENDENT HELICASE IRC3-RELATED"/>
    <property type="match status" value="1"/>
</dbReference>
<gene>
    <name evidence="3" type="ORF">RFV38_12755</name>
</gene>
<dbReference type="Gene3D" id="3.40.50.150">
    <property type="entry name" value="Vaccinia Virus protein VP39"/>
    <property type="match status" value="1"/>
</dbReference>
<keyword evidence="4" id="KW-1185">Reference proteome</keyword>
<reference evidence="4" key="1">
    <citation type="submission" date="2023-07" db="EMBL/GenBank/DDBJ databases">
        <authorList>
            <person name="Colorado M.A."/>
            <person name="Villamil L.M."/>
            <person name="Melo J.F."/>
            <person name="Rodriguez J.A."/>
            <person name="Ruiz R.Y."/>
        </authorList>
    </citation>
    <scope>NUCLEOTIDE SEQUENCE [LARGE SCALE GENOMIC DNA]</scope>
    <source>
        <strain evidence="4">C33</strain>
    </source>
</reference>
<accession>A0ABU4WCU7</accession>
<dbReference type="InterPro" id="IPR050742">
    <property type="entry name" value="Helicase_Restrict-Modif_Enz"/>
</dbReference>
<feature type="compositionally biased region" description="Polar residues" evidence="1">
    <location>
        <begin position="702"/>
        <end position="712"/>
    </location>
</feature>
<feature type="domain" description="Helicase ATP-binding" evidence="2">
    <location>
        <begin position="174"/>
        <end position="347"/>
    </location>
</feature>
<dbReference type="SMART" id="SM00487">
    <property type="entry name" value="DEXDc"/>
    <property type="match status" value="1"/>
</dbReference>
<proteinExistence type="predicted"/>
<dbReference type="Proteomes" id="UP001279681">
    <property type="component" value="Unassembled WGS sequence"/>
</dbReference>
<dbReference type="Gene3D" id="3.40.50.300">
    <property type="entry name" value="P-loop containing nucleotide triphosphate hydrolases"/>
    <property type="match status" value="2"/>
</dbReference>
<protein>
    <submittedName>
        <fullName evidence="3">Eco57I restriction-modification methylase domain-containing protein</fullName>
    </submittedName>
</protein>